<gene>
    <name evidence="2" type="ORF">BLNAU_10022</name>
</gene>
<evidence type="ECO:0000313" key="2">
    <source>
        <dbReference type="EMBL" id="KAK2955091.1"/>
    </source>
</evidence>
<comment type="caution">
    <text evidence="2">The sequence shown here is derived from an EMBL/GenBank/DDBJ whole genome shotgun (WGS) entry which is preliminary data.</text>
</comment>
<reference evidence="2 3" key="1">
    <citation type="journal article" date="2022" name="bioRxiv">
        <title>Genomics of Preaxostyla Flagellates Illuminates Evolutionary Transitions and the Path Towards Mitochondrial Loss.</title>
        <authorList>
            <person name="Novak L.V.F."/>
            <person name="Treitli S.C."/>
            <person name="Pyrih J."/>
            <person name="Halakuc P."/>
            <person name="Pipaliya S.V."/>
            <person name="Vacek V."/>
            <person name="Brzon O."/>
            <person name="Soukal P."/>
            <person name="Eme L."/>
            <person name="Dacks J.B."/>
            <person name="Karnkowska A."/>
            <person name="Elias M."/>
            <person name="Hampl V."/>
        </authorList>
    </citation>
    <scope>NUCLEOTIDE SEQUENCE [LARGE SCALE GENOMIC DNA]</scope>
    <source>
        <strain evidence="2">NAU3</strain>
        <tissue evidence="2">Gut</tissue>
    </source>
</reference>
<keyword evidence="3" id="KW-1185">Reference proteome</keyword>
<accession>A0ABQ9XUC4</accession>
<dbReference type="Proteomes" id="UP001281761">
    <property type="component" value="Unassembled WGS sequence"/>
</dbReference>
<organism evidence="2 3">
    <name type="scientific">Blattamonas nauphoetae</name>
    <dbReference type="NCBI Taxonomy" id="2049346"/>
    <lineage>
        <taxon>Eukaryota</taxon>
        <taxon>Metamonada</taxon>
        <taxon>Preaxostyla</taxon>
        <taxon>Oxymonadida</taxon>
        <taxon>Blattamonas</taxon>
    </lineage>
</organism>
<feature type="compositionally biased region" description="Basic and acidic residues" evidence="1">
    <location>
        <begin position="315"/>
        <end position="329"/>
    </location>
</feature>
<feature type="region of interest" description="Disordered" evidence="1">
    <location>
        <begin position="312"/>
        <end position="340"/>
    </location>
</feature>
<sequence length="976" mass="111306">MEEEAKPLFEELDNLLAHAEDEQTIPKLRSRLSDEKFRTVMFKSMGQDTFRIFVITHEPLSDYVDVLSCIVDFMCEYTEEFYSHSEIRKTSHMFWDSVHALRPYFMASPELFALLWTRPPSISLENELSALLLAMSPVLRDCHVTCNDISPHPSITFQTDRLAHRVFSVLTSNRLEPMRSKAVCCAVFLLFSRCSEPNHASDFELFFKTQTGLEAEDMDTLCKTTIHSSLLQLPCFAAANLGNDDLTFVGCASRLLEYHQQISKSAILNEREGDATELQNVDSSMMLSIFELNLLFVCTLLSLPSSTFESITPDHPADDASVKKVADENRTEEEEEEEEEDLNQFRKILVNTFSLLLDFTFWEALGNVNTPDFCLQIESSAMLLMHPTLLPLLPLVKDNLCPFYWIKEDDCGYCKNVTPSMLTSFVQGMCHEGTDISDELATNIADIMHKVLFRVYSWAFAQSYQHENRDLLPITTHFVKELKEEKDEPQRRRDVVCLWALGTCSDGRQFEDTGVSITLAEILSSGVDDRLALFILRFFASAFTLWEIAFSERQDHVFLAAIPPIMKYTHRVDFPLLSKFAWDAIHMLVKAHFPGRSNDKASDQINSLFNDVVRILPPSIELFVDSLRTASGDDALAKKAVLVGIAAAMDTFAARGERPVFTPLIISLHPLLVTLPPDFIEKHYLDISVVCSRSDTAFSITDDSLCFPFLQTSPSSPHPDDVLSTLTLTILDGLMSGTNPQWSHNFDLNWRTFYSIDTQARLFVLIRLFAHLPSAFCGDWERSVKRADRVHVRQSLFRFLIDQASHLQHFPLAQMLFREVMEVLRQGIKRDNRPLANCLQHRGVDLGDDFHQAIDLLFQPTTPHTLVLPLFALRTVLLLEHNPHIDLSTVYRERLPAPNRSLLPLTNTVDEWTRLLVEEGLEDVVVFLTREMMVTMSQVMGMNISPESRIRLAKGVERERHENIKFDGAFDMFGPE</sequence>
<evidence type="ECO:0000256" key="1">
    <source>
        <dbReference type="SAM" id="MobiDB-lite"/>
    </source>
</evidence>
<dbReference type="EMBL" id="JARBJD010000071">
    <property type="protein sequence ID" value="KAK2955091.1"/>
    <property type="molecule type" value="Genomic_DNA"/>
</dbReference>
<name>A0ABQ9XUC4_9EUKA</name>
<protein>
    <submittedName>
        <fullName evidence="2">Uncharacterized protein</fullName>
    </submittedName>
</protein>
<evidence type="ECO:0000313" key="3">
    <source>
        <dbReference type="Proteomes" id="UP001281761"/>
    </source>
</evidence>
<proteinExistence type="predicted"/>
<feature type="compositionally biased region" description="Acidic residues" evidence="1">
    <location>
        <begin position="330"/>
        <end position="340"/>
    </location>
</feature>